<dbReference type="RefSeq" id="WP_013968696.1">
    <property type="nucleotide sequence ID" value="NC_015732.1"/>
</dbReference>
<dbReference type="SUPFAM" id="SSF52540">
    <property type="entry name" value="P-loop containing nucleoside triphosphate hydrolases"/>
    <property type="match status" value="1"/>
</dbReference>
<protein>
    <submittedName>
        <fullName evidence="6">Phosphonate-transporting ATPase</fullName>
        <ecNumber evidence="6">3.6.3.28</ecNumber>
    </submittedName>
</protein>
<dbReference type="PANTHER" id="PTHR42798:SF2">
    <property type="entry name" value="ABC TRANSPORTER ATP-BINDING PROTEIN MG467-RELATED"/>
    <property type="match status" value="1"/>
</dbReference>
<dbReference type="CDD" id="cd03255">
    <property type="entry name" value="ABC_MJ0796_LolCDE_FtsE"/>
    <property type="match status" value="1"/>
</dbReference>
<keyword evidence="6" id="KW-0378">Hydrolase</keyword>
<evidence type="ECO:0000256" key="1">
    <source>
        <dbReference type="ARBA" id="ARBA00022448"/>
    </source>
</evidence>
<dbReference type="GO" id="GO:0022857">
    <property type="term" value="F:transmembrane transporter activity"/>
    <property type="evidence" value="ECO:0007669"/>
    <property type="project" value="UniProtKB-ARBA"/>
</dbReference>
<evidence type="ECO:0000313" key="6">
    <source>
        <dbReference type="EMBL" id="AEJ19385.1"/>
    </source>
</evidence>
<comment type="similarity">
    <text evidence="4">Belongs to the ABC transporter superfamily. Macrolide exporter (TC 3.A.1.122) family.</text>
</comment>
<dbReference type="SMART" id="SM00382">
    <property type="entry name" value="AAA"/>
    <property type="match status" value="1"/>
</dbReference>
<dbReference type="Proteomes" id="UP000000503">
    <property type="component" value="Chromosome"/>
</dbReference>
<dbReference type="Gene3D" id="3.40.50.300">
    <property type="entry name" value="P-loop containing nucleotide triphosphate hydrolases"/>
    <property type="match status" value="1"/>
</dbReference>
<dbReference type="EMBL" id="CP002868">
    <property type="protein sequence ID" value="AEJ19385.1"/>
    <property type="molecule type" value="Genomic_DNA"/>
</dbReference>
<name>F8F1Q1_GRAC1</name>
<dbReference type="InterPro" id="IPR017871">
    <property type="entry name" value="ABC_transporter-like_CS"/>
</dbReference>
<dbReference type="PROSITE" id="PS00211">
    <property type="entry name" value="ABC_TRANSPORTER_1"/>
    <property type="match status" value="1"/>
</dbReference>
<dbReference type="PROSITE" id="PS50893">
    <property type="entry name" value="ABC_TRANSPORTER_2"/>
    <property type="match status" value="1"/>
</dbReference>
<dbReference type="eggNOG" id="COG1136">
    <property type="taxonomic scope" value="Bacteria"/>
</dbReference>
<proteinExistence type="inferred from homology"/>
<dbReference type="STRING" id="744872.Spica_1239"/>
<dbReference type="FunFam" id="3.40.50.300:FF:000032">
    <property type="entry name" value="Export ABC transporter ATP-binding protein"/>
    <property type="match status" value="1"/>
</dbReference>
<dbReference type="PANTHER" id="PTHR42798">
    <property type="entry name" value="LIPOPROTEIN-RELEASING SYSTEM ATP-BINDING PROTEIN LOLD"/>
    <property type="match status" value="1"/>
</dbReference>
<dbReference type="InterPro" id="IPR003439">
    <property type="entry name" value="ABC_transporter-like_ATP-bd"/>
</dbReference>
<evidence type="ECO:0000313" key="7">
    <source>
        <dbReference type="Proteomes" id="UP000000503"/>
    </source>
</evidence>
<dbReference type="InterPro" id="IPR027417">
    <property type="entry name" value="P-loop_NTPase"/>
</dbReference>
<feature type="domain" description="ABC transporter" evidence="5">
    <location>
        <begin position="14"/>
        <end position="241"/>
    </location>
</feature>
<keyword evidence="1" id="KW-0813">Transport</keyword>
<keyword evidence="2" id="KW-0547">Nucleotide-binding</keyword>
<dbReference type="GO" id="GO:0016887">
    <property type="term" value="F:ATP hydrolysis activity"/>
    <property type="evidence" value="ECO:0007669"/>
    <property type="project" value="InterPro"/>
</dbReference>
<evidence type="ECO:0000256" key="4">
    <source>
        <dbReference type="ARBA" id="ARBA00038388"/>
    </source>
</evidence>
<sequence>MINNEVFQESNPALAIRDVYKSYISGSETLTILKSVTFSVPTGVSVAITGESGSGKSTLLNIIGGLDRADAGSVRVGTFHLDQLSETQLNEYRGLHVGFIFQFHYLLKDFTALENVYLPAYMAGVSKKDAIEKARLLLTDVGMEHRLQHYPSQLSGGERQRVAVARALINNPDVILADEPTGNLDRSNSQIVADLLFMNAEKYHKTLLVVTHDDSIAQRASIQYRLNAGILEGYTYSGATL</sequence>
<evidence type="ECO:0000259" key="5">
    <source>
        <dbReference type="PROSITE" id="PS50893"/>
    </source>
</evidence>
<gene>
    <name evidence="6" type="ordered locus">Spica_1239</name>
</gene>
<dbReference type="GO" id="GO:0005524">
    <property type="term" value="F:ATP binding"/>
    <property type="evidence" value="ECO:0007669"/>
    <property type="project" value="UniProtKB-KW"/>
</dbReference>
<keyword evidence="3" id="KW-0067">ATP-binding</keyword>
<dbReference type="InterPro" id="IPR017911">
    <property type="entry name" value="MacB-like_ATP-bd"/>
</dbReference>
<dbReference type="KEGG" id="scd:Spica_1239"/>
<dbReference type="HOGENOM" id="CLU_000604_1_22_12"/>
<dbReference type="GO" id="GO:0098796">
    <property type="term" value="C:membrane protein complex"/>
    <property type="evidence" value="ECO:0007669"/>
    <property type="project" value="UniProtKB-ARBA"/>
</dbReference>
<dbReference type="InterPro" id="IPR003593">
    <property type="entry name" value="AAA+_ATPase"/>
</dbReference>
<dbReference type="EC" id="3.6.3.28" evidence="6"/>
<keyword evidence="7" id="KW-1185">Reference proteome</keyword>
<reference evidence="7" key="1">
    <citation type="journal article" date="2013" name="Stand. Genomic Sci.">
        <title>Genome sequence of the thermophilic fresh-water bacterium Spirochaeta caldaria type strain (H1(T)), reclassification of Spirochaeta caldaria, Spirochaeta stenostrepta, and Spirochaeta zuelzerae in the genus Treponema as Treponema caldaria comb. nov., Treponema stenostrepta comb. nov., and Treponema zuelzerae comb. nov., and emendation of the genus Treponema.</title>
        <authorList>
            <person name="Abt B."/>
            <person name="Goker M."/>
            <person name="Scheuner C."/>
            <person name="Han C."/>
            <person name="Lu M."/>
            <person name="Misra M."/>
            <person name="Lapidus A."/>
            <person name="Nolan M."/>
            <person name="Lucas S."/>
            <person name="Hammon N."/>
            <person name="Deshpande S."/>
            <person name="Cheng J.F."/>
            <person name="Tapia R."/>
            <person name="Goodwin L.A."/>
            <person name="Pitluck S."/>
            <person name="Liolios K."/>
            <person name="Pagani I."/>
            <person name="Ivanova N."/>
            <person name="Mavromatis K."/>
            <person name="Mikhailova N."/>
            <person name="Huntemann M."/>
            <person name="Pati A."/>
            <person name="Chen A."/>
            <person name="Palaniappan K."/>
            <person name="Land M."/>
            <person name="Hauser L."/>
            <person name="Jeffries C.D."/>
            <person name="Rohde M."/>
            <person name="Spring S."/>
            <person name="Gronow S."/>
            <person name="Detter J.C."/>
            <person name="Bristow J."/>
            <person name="Eisen J.A."/>
            <person name="Markowitz V."/>
            <person name="Hugenholtz P."/>
            <person name="Kyrpides N.C."/>
            <person name="Woyke T."/>
            <person name="Klenk H.P."/>
        </authorList>
    </citation>
    <scope>NUCLEOTIDE SEQUENCE</scope>
    <source>
        <strain evidence="7">ATCC 51460 / DSM 7334 / H1</strain>
    </source>
</reference>
<accession>F8F1Q1</accession>
<organism evidence="6 7">
    <name type="scientific">Gracilinema caldarium (strain ATCC 51460 / DSM 7334 / H1)</name>
    <name type="common">Treponema caldarium</name>
    <dbReference type="NCBI Taxonomy" id="744872"/>
    <lineage>
        <taxon>Bacteria</taxon>
        <taxon>Pseudomonadati</taxon>
        <taxon>Spirochaetota</taxon>
        <taxon>Spirochaetia</taxon>
        <taxon>Spirochaetales</taxon>
        <taxon>Breznakiellaceae</taxon>
        <taxon>Gracilinema</taxon>
    </lineage>
</organism>
<dbReference type="Pfam" id="PF00005">
    <property type="entry name" value="ABC_tran"/>
    <property type="match status" value="1"/>
</dbReference>
<evidence type="ECO:0000256" key="2">
    <source>
        <dbReference type="ARBA" id="ARBA00022741"/>
    </source>
</evidence>
<evidence type="ECO:0000256" key="3">
    <source>
        <dbReference type="ARBA" id="ARBA00022840"/>
    </source>
</evidence>
<dbReference type="OrthoDB" id="9805538at2"/>
<dbReference type="AlphaFoldDB" id="F8F1Q1"/>